<name>A0ABQ9XBP3_9EUKA</name>
<dbReference type="EMBL" id="JARBJD010000145">
    <property type="protein sequence ID" value="KAK2949943.1"/>
    <property type="molecule type" value="Genomic_DNA"/>
</dbReference>
<feature type="region of interest" description="Disordered" evidence="1">
    <location>
        <begin position="905"/>
        <end position="929"/>
    </location>
</feature>
<reference evidence="2 3" key="1">
    <citation type="journal article" date="2022" name="bioRxiv">
        <title>Genomics of Preaxostyla Flagellates Illuminates Evolutionary Transitions and the Path Towards Mitochondrial Loss.</title>
        <authorList>
            <person name="Novak L.V.F."/>
            <person name="Treitli S.C."/>
            <person name="Pyrih J."/>
            <person name="Halakuc P."/>
            <person name="Pipaliya S.V."/>
            <person name="Vacek V."/>
            <person name="Brzon O."/>
            <person name="Soukal P."/>
            <person name="Eme L."/>
            <person name="Dacks J.B."/>
            <person name="Karnkowska A."/>
            <person name="Elias M."/>
            <person name="Hampl V."/>
        </authorList>
    </citation>
    <scope>NUCLEOTIDE SEQUENCE [LARGE SCALE GENOMIC DNA]</scope>
    <source>
        <strain evidence="2">NAU3</strain>
        <tissue evidence="2">Gut</tissue>
    </source>
</reference>
<keyword evidence="3" id="KW-1185">Reference proteome</keyword>
<feature type="compositionally biased region" description="Polar residues" evidence="1">
    <location>
        <begin position="862"/>
        <end position="873"/>
    </location>
</feature>
<gene>
    <name evidence="2" type="ORF">BLNAU_15085</name>
</gene>
<feature type="region of interest" description="Disordered" evidence="1">
    <location>
        <begin position="701"/>
        <end position="818"/>
    </location>
</feature>
<accession>A0ABQ9XBP3</accession>
<evidence type="ECO:0000256" key="1">
    <source>
        <dbReference type="SAM" id="MobiDB-lite"/>
    </source>
</evidence>
<feature type="compositionally biased region" description="Basic and acidic residues" evidence="1">
    <location>
        <begin position="792"/>
        <end position="803"/>
    </location>
</feature>
<feature type="compositionally biased region" description="Basic and acidic residues" evidence="1">
    <location>
        <begin position="123"/>
        <end position="150"/>
    </location>
</feature>
<proteinExistence type="predicted"/>
<protein>
    <submittedName>
        <fullName evidence="2">Uncharacterized protein</fullName>
    </submittedName>
</protein>
<evidence type="ECO:0000313" key="2">
    <source>
        <dbReference type="EMBL" id="KAK2949943.1"/>
    </source>
</evidence>
<evidence type="ECO:0000313" key="3">
    <source>
        <dbReference type="Proteomes" id="UP001281761"/>
    </source>
</evidence>
<feature type="compositionally biased region" description="Polar residues" evidence="1">
    <location>
        <begin position="387"/>
        <end position="397"/>
    </location>
</feature>
<feature type="compositionally biased region" description="Basic and acidic residues" evidence="1">
    <location>
        <begin position="627"/>
        <end position="643"/>
    </location>
</feature>
<feature type="region of interest" description="Disordered" evidence="1">
    <location>
        <begin position="831"/>
        <end position="889"/>
    </location>
</feature>
<feature type="compositionally biased region" description="Polar residues" evidence="1">
    <location>
        <begin position="768"/>
        <end position="779"/>
    </location>
</feature>
<feature type="compositionally biased region" description="Basic and acidic residues" evidence="1">
    <location>
        <begin position="173"/>
        <end position="216"/>
    </location>
</feature>
<feature type="compositionally biased region" description="Basic residues" evidence="1">
    <location>
        <begin position="874"/>
        <end position="887"/>
    </location>
</feature>
<organism evidence="2 3">
    <name type="scientific">Blattamonas nauphoetae</name>
    <dbReference type="NCBI Taxonomy" id="2049346"/>
    <lineage>
        <taxon>Eukaryota</taxon>
        <taxon>Metamonada</taxon>
        <taxon>Preaxostyla</taxon>
        <taxon>Oxymonadida</taxon>
        <taxon>Blattamonas</taxon>
    </lineage>
</organism>
<feature type="compositionally biased region" description="Basic and acidic residues" evidence="1">
    <location>
        <begin position="711"/>
        <end position="742"/>
    </location>
</feature>
<feature type="compositionally biased region" description="Basic and acidic residues" evidence="1">
    <location>
        <begin position="351"/>
        <end position="386"/>
    </location>
</feature>
<feature type="region of interest" description="Disordered" evidence="1">
    <location>
        <begin position="113"/>
        <end position="415"/>
    </location>
</feature>
<sequence length="959" mass="111055">MQVEQERLIATQSTRAKTERLALTKRMRDEKEQARIDALAKKVLSKEEMALLTEREKRQIVAESQWVEFTEELATAVVEMETQHSREVERERAGWDFMTAQTLKFEEEKMGIGRKRRMQTMSARERGGWETDRVSREGRRRSGEGREKPGPKSFEFLRTQMRNTDIDLASEGKWMKEELDADEEAKQKEEQEFQKRAKRREFNHELTKQEEYDRAKWIRGKSPPATPPLLSDRSTVRFSEECEDGEEGQETLVHQNVPKLGRLRESSSSQKGFASAAGLRESREKKRKEEEERKAREEAEKREKERMFRRELDLSLVNMPSPRPRPFTPHTPRTPKSDAVPTSPHPSMTRELGRTAIEERRRREEERKQEIKRKQLEEQRKLENKTKNVSQFVSSSLTDRKQKGTIAEIDDGETEAAQPAHFYELKELTVEEMAVQEEEKKRMLMLGKLIDTDPLPALPSVLQPPVHERLSHPTQVQKEVLAEWMEREREREEEKRKVVRKRRGELVWEREERKREREERMNEELENSKKSERSLSPTRQSPTSPNTSLSVSPTKSATPSSFTPLLSSNLTHTVELREEREEESSMTGIERKRGMGAQTARPQSGFKLNLTGLVRNDRPVTAGMTSSDRRGRSGRSRSAERSARLGIEGSPEREVSVTGRMELNVQEAYQRTLKEETEYEVLFEKRKQRFDSVKTGFEEKHLLTDRPASMGEREKMKEGSVSERRGVERDRKNGESGNRARDLLFSPSPFFDPLNSTLPARIRPHPQSARTRAETNQPQHTDRMNKETGILEDGRKGGEERRSGTRIRPYSAKSTFSPFAMNEQMLSLFVGQRGRKDQAEGERREGREEGEEKKKREEIEIPTNTASILSTPRVSRHTPIKSPRRQHFSSPSAVVVLGAHMSQKQIREQDEREHRRVTKTNVGSSPAPSLQQYFSNIVVKRPAVSLTMGGEAGDMWEKT</sequence>
<feature type="compositionally biased region" description="Basic and acidic residues" evidence="1">
    <location>
        <begin position="834"/>
        <end position="859"/>
    </location>
</feature>
<feature type="compositionally biased region" description="Basic and acidic residues" evidence="1">
    <location>
        <begin position="280"/>
        <end position="313"/>
    </location>
</feature>
<feature type="compositionally biased region" description="Basic and acidic residues" evidence="1">
    <location>
        <begin position="504"/>
        <end position="533"/>
    </location>
</feature>
<feature type="region of interest" description="Disordered" evidence="1">
    <location>
        <begin position="486"/>
        <end position="659"/>
    </location>
</feature>
<feature type="compositionally biased region" description="Polar residues" evidence="1">
    <location>
        <begin position="534"/>
        <end position="572"/>
    </location>
</feature>
<feature type="compositionally biased region" description="Polar residues" evidence="1">
    <location>
        <begin position="919"/>
        <end position="929"/>
    </location>
</feature>
<dbReference type="Proteomes" id="UP001281761">
    <property type="component" value="Unassembled WGS sequence"/>
</dbReference>
<comment type="caution">
    <text evidence="2">The sequence shown here is derived from an EMBL/GenBank/DDBJ whole genome shotgun (WGS) entry which is preliminary data.</text>
</comment>
<feature type="compositionally biased region" description="Basic and acidic residues" evidence="1">
    <location>
        <begin position="905"/>
        <end position="914"/>
    </location>
</feature>
<feature type="compositionally biased region" description="Basic and acidic residues" evidence="1">
    <location>
        <begin position="486"/>
        <end position="496"/>
    </location>
</feature>